<keyword evidence="1" id="KW-1133">Transmembrane helix</keyword>
<comment type="caution">
    <text evidence="2">The sequence shown here is derived from an EMBL/GenBank/DDBJ whole genome shotgun (WGS) entry which is preliminary data.</text>
</comment>
<evidence type="ECO:0000313" key="3">
    <source>
        <dbReference type="Proteomes" id="UP001608902"/>
    </source>
</evidence>
<evidence type="ECO:0008006" key="4">
    <source>
        <dbReference type="Google" id="ProtNLM"/>
    </source>
</evidence>
<proteinExistence type="predicted"/>
<dbReference type="AlphaFoldDB" id="A0ABD6F3Q8"/>
<name>A0ABD6F3Q8_9BILA</name>
<evidence type="ECO:0000256" key="1">
    <source>
        <dbReference type="SAM" id="Phobius"/>
    </source>
</evidence>
<protein>
    <recommendedName>
        <fullName evidence="4">ZP domain-containing protein</fullName>
    </recommendedName>
</protein>
<organism evidence="2 3">
    <name type="scientific">Gnathostoma spinigerum</name>
    <dbReference type="NCBI Taxonomy" id="75299"/>
    <lineage>
        <taxon>Eukaryota</taxon>
        <taxon>Metazoa</taxon>
        <taxon>Ecdysozoa</taxon>
        <taxon>Nematoda</taxon>
        <taxon>Chromadorea</taxon>
        <taxon>Rhabditida</taxon>
        <taxon>Spirurina</taxon>
        <taxon>Gnathostomatomorpha</taxon>
        <taxon>Gnathostomatoidea</taxon>
        <taxon>Gnathostomatidae</taxon>
        <taxon>Gnathostoma</taxon>
    </lineage>
</organism>
<keyword evidence="1" id="KW-0812">Transmembrane</keyword>
<keyword evidence="3" id="KW-1185">Reference proteome</keyword>
<feature type="transmembrane region" description="Helical" evidence="1">
    <location>
        <begin position="165"/>
        <end position="189"/>
    </location>
</feature>
<dbReference type="Proteomes" id="UP001608902">
    <property type="component" value="Unassembled WGS sequence"/>
</dbReference>
<gene>
    <name evidence="2" type="ORF">AB6A40_011191</name>
</gene>
<sequence>MITVIPTCGNQMIKIELSFHEDKQPGGRFDDWIIVGTTNRPECRLQGNGELQYVIEIAVFNDPCETKMPSPGVFENRIRIGRNPALILQGDQSIMVKCIFGLPEVNPLPNPTINPSFNAVRVNDNHGVGRTTDLIEFAGIGNGNGIVTDGIETFHNGDETSAVPWIPIVAILGGVLLTVLMLAILCTCVRLRKNNYSNNIAVPVSKFYYYSLKQ</sequence>
<accession>A0ABD6F3Q8</accession>
<evidence type="ECO:0000313" key="2">
    <source>
        <dbReference type="EMBL" id="MFH4984482.1"/>
    </source>
</evidence>
<reference evidence="2 3" key="1">
    <citation type="submission" date="2024-08" db="EMBL/GenBank/DDBJ databases">
        <title>Gnathostoma spinigerum genome.</title>
        <authorList>
            <person name="Gonzalez-Bertolin B."/>
            <person name="Monzon S."/>
            <person name="Zaballos A."/>
            <person name="Jimenez P."/>
            <person name="Dekumyoy P."/>
            <person name="Varona S."/>
            <person name="Cuesta I."/>
            <person name="Sumanam S."/>
            <person name="Adisakwattana P."/>
            <person name="Gasser R.B."/>
            <person name="Hernandez-Gonzalez A."/>
            <person name="Young N.D."/>
            <person name="Perteguer M.J."/>
        </authorList>
    </citation>
    <scope>NUCLEOTIDE SEQUENCE [LARGE SCALE GENOMIC DNA]</scope>
    <source>
        <strain evidence="2">AL3</strain>
        <tissue evidence="2">Liver</tissue>
    </source>
</reference>
<keyword evidence="1" id="KW-0472">Membrane</keyword>
<dbReference type="EMBL" id="JBGFUD010017920">
    <property type="protein sequence ID" value="MFH4984482.1"/>
    <property type="molecule type" value="Genomic_DNA"/>
</dbReference>